<organism evidence="2">
    <name type="scientific">Nocardia globerula</name>
    <dbReference type="NCBI Taxonomy" id="1818"/>
    <lineage>
        <taxon>Bacteria</taxon>
        <taxon>Bacillati</taxon>
        <taxon>Actinomycetota</taxon>
        <taxon>Actinomycetes</taxon>
        <taxon>Mycobacteriales</taxon>
        <taxon>Nocardiaceae</taxon>
        <taxon>Nocardia</taxon>
    </lineage>
</organism>
<accession>A0A652YH64</accession>
<evidence type="ECO:0000256" key="1">
    <source>
        <dbReference type="SAM" id="MobiDB-lite"/>
    </source>
</evidence>
<evidence type="ECO:0000313" key="2">
    <source>
        <dbReference type="EMBL" id="TYQ00591.1"/>
    </source>
</evidence>
<protein>
    <submittedName>
        <fullName evidence="2">Uncharacterized protein</fullName>
    </submittedName>
</protein>
<sequence>MRTFGCSRCQKCARVALLPMITLQEVGDRESWRCWLCDEPVDPDMSVNDPRGPSVDSINTAKKGGKSKGGMERLAHRACNTKKGAVKPVVAWPDRLFVVDPAPIIGVVEQLERKGGRVAVARCPGKDDAQDASEWLLDRLSRLAPDLNVETSIDPAGGGFLLVLKTV</sequence>
<dbReference type="EMBL" id="VNIQ01000014">
    <property type="protein sequence ID" value="TYQ00591.1"/>
    <property type="molecule type" value="Genomic_DNA"/>
</dbReference>
<reference evidence="2" key="1">
    <citation type="submission" date="2019-07" db="EMBL/GenBank/DDBJ databases">
        <title>Genomic Encyclopedia of Type Strains, Phase IV (KMG-IV): sequencing the most valuable type-strain genomes for metagenomic binning, comparative biology and taxonomic classification.</title>
        <authorList>
            <person name="Goeker M."/>
        </authorList>
    </citation>
    <scope>NUCLEOTIDE SEQUENCE</scope>
    <source>
        <strain evidence="2">DSM 44596</strain>
    </source>
</reference>
<comment type="caution">
    <text evidence="2">The sequence shown here is derived from an EMBL/GenBank/DDBJ whole genome shotgun (WGS) entry which is preliminary data.</text>
</comment>
<proteinExistence type="predicted"/>
<feature type="region of interest" description="Disordered" evidence="1">
    <location>
        <begin position="45"/>
        <end position="71"/>
    </location>
</feature>
<dbReference type="AlphaFoldDB" id="A0A652YH64"/>
<dbReference type="Gene3D" id="1.10.30.50">
    <property type="match status" value="1"/>
</dbReference>
<gene>
    <name evidence="2" type="ORF">FNL38_11413</name>
</gene>
<name>A0A652YH64_NOCGL</name>